<keyword evidence="2" id="KW-1185">Reference proteome</keyword>
<gene>
    <name evidence="1" type="ORF">NDU88_002850</name>
</gene>
<organism evidence="1 2">
    <name type="scientific">Pleurodeles waltl</name>
    <name type="common">Iberian ribbed newt</name>
    <dbReference type="NCBI Taxonomy" id="8319"/>
    <lineage>
        <taxon>Eukaryota</taxon>
        <taxon>Metazoa</taxon>
        <taxon>Chordata</taxon>
        <taxon>Craniata</taxon>
        <taxon>Vertebrata</taxon>
        <taxon>Euteleostomi</taxon>
        <taxon>Amphibia</taxon>
        <taxon>Batrachia</taxon>
        <taxon>Caudata</taxon>
        <taxon>Salamandroidea</taxon>
        <taxon>Salamandridae</taxon>
        <taxon>Pleurodelinae</taxon>
        <taxon>Pleurodeles</taxon>
    </lineage>
</organism>
<evidence type="ECO:0000313" key="1">
    <source>
        <dbReference type="EMBL" id="KAJ1124389.1"/>
    </source>
</evidence>
<dbReference type="EMBL" id="JANPWB010000011">
    <property type="protein sequence ID" value="KAJ1124389.1"/>
    <property type="molecule type" value="Genomic_DNA"/>
</dbReference>
<reference evidence="1" key="1">
    <citation type="journal article" date="2022" name="bioRxiv">
        <title>Sequencing and chromosome-scale assembly of the giantPleurodeles waltlgenome.</title>
        <authorList>
            <person name="Brown T."/>
            <person name="Elewa A."/>
            <person name="Iarovenko S."/>
            <person name="Subramanian E."/>
            <person name="Araus A.J."/>
            <person name="Petzold A."/>
            <person name="Susuki M."/>
            <person name="Suzuki K.-i.T."/>
            <person name="Hayashi T."/>
            <person name="Toyoda A."/>
            <person name="Oliveira C."/>
            <person name="Osipova E."/>
            <person name="Leigh N.D."/>
            <person name="Simon A."/>
            <person name="Yun M.H."/>
        </authorList>
    </citation>
    <scope>NUCLEOTIDE SEQUENCE</scope>
    <source>
        <strain evidence="1">20211129_DDA</strain>
        <tissue evidence="1">Liver</tissue>
    </source>
</reference>
<sequence>MATWHCVAARRRIHIRDWRIDASLSGTAIKFFRTTLLSDYDLCTVQHIRDAAAGPMCIPTLRTVASSLLVYRTKGGDACLAKPGESEAMLFVASYSLAVRSGFILKTFRNACRTACCLSPSPLVVFGIGGELRLIYLPEHLLLSTVDYGTVEAGTRRIRSVRSFCYFNPCRGVPARVSPHRVQCIEDDERNSQWAEELQVRQLIKQLRAQAMVGAKQEHFSHLYP</sequence>
<accession>A0AAV7PB72</accession>
<protein>
    <submittedName>
        <fullName evidence="1">Uncharacterized protein</fullName>
    </submittedName>
</protein>
<dbReference type="Proteomes" id="UP001066276">
    <property type="component" value="Chromosome 7"/>
</dbReference>
<name>A0AAV7PB72_PLEWA</name>
<dbReference type="AlphaFoldDB" id="A0AAV7PB72"/>
<comment type="caution">
    <text evidence="1">The sequence shown here is derived from an EMBL/GenBank/DDBJ whole genome shotgun (WGS) entry which is preliminary data.</text>
</comment>
<proteinExistence type="predicted"/>
<evidence type="ECO:0000313" key="2">
    <source>
        <dbReference type="Proteomes" id="UP001066276"/>
    </source>
</evidence>